<organism evidence="2 3">
    <name type="scientific">Thiorhodococcus minor</name>
    <dbReference type="NCBI Taxonomy" id="57489"/>
    <lineage>
        <taxon>Bacteria</taxon>
        <taxon>Pseudomonadati</taxon>
        <taxon>Pseudomonadota</taxon>
        <taxon>Gammaproteobacteria</taxon>
        <taxon>Chromatiales</taxon>
        <taxon>Chromatiaceae</taxon>
        <taxon>Thiorhodococcus</taxon>
    </lineage>
</organism>
<comment type="caution">
    <text evidence="2">The sequence shown here is derived from an EMBL/GenBank/DDBJ whole genome shotgun (WGS) entry which is preliminary data.</text>
</comment>
<keyword evidence="1" id="KW-0472">Membrane</keyword>
<keyword evidence="1" id="KW-0812">Transmembrane</keyword>
<keyword evidence="1" id="KW-1133">Transmembrane helix</keyword>
<feature type="transmembrane region" description="Helical" evidence="1">
    <location>
        <begin position="6"/>
        <end position="24"/>
    </location>
</feature>
<dbReference type="AlphaFoldDB" id="A0A6M0K5Y3"/>
<name>A0A6M0K5Y3_9GAMM</name>
<keyword evidence="3" id="KW-1185">Reference proteome</keyword>
<gene>
    <name evidence="2" type="ORF">G3446_23725</name>
</gene>
<evidence type="ECO:0000313" key="2">
    <source>
        <dbReference type="EMBL" id="NEV64839.1"/>
    </source>
</evidence>
<evidence type="ECO:0000256" key="1">
    <source>
        <dbReference type="SAM" id="Phobius"/>
    </source>
</evidence>
<accession>A0A6M0K5Y3</accession>
<evidence type="ECO:0000313" key="3">
    <source>
        <dbReference type="Proteomes" id="UP000483379"/>
    </source>
</evidence>
<protein>
    <submittedName>
        <fullName evidence="2">Uncharacterized protein</fullName>
    </submittedName>
</protein>
<reference evidence="2 3" key="1">
    <citation type="submission" date="2020-02" db="EMBL/GenBank/DDBJ databases">
        <title>Genome sequences of Thiorhodococcus mannitoliphagus and Thiorhodococcus minor, purple sulfur photosynthetic bacteria in the gammaproteobacterial family, Chromatiaceae.</title>
        <authorList>
            <person name="Aviles F.A."/>
            <person name="Meyer T.E."/>
            <person name="Kyndt J.A."/>
        </authorList>
    </citation>
    <scope>NUCLEOTIDE SEQUENCE [LARGE SCALE GENOMIC DNA]</scope>
    <source>
        <strain evidence="2 3">DSM 11518</strain>
    </source>
</reference>
<sequence length="47" mass="5292">MPALVSYLWLLPVGVLLSGAYQVFNDWVARIRRFTTNAIQTPDFPPG</sequence>
<proteinExistence type="predicted"/>
<dbReference type="EMBL" id="JAAIJQ010000115">
    <property type="protein sequence ID" value="NEV64839.1"/>
    <property type="molecule type" value="Genomic_DNA"/>
</dbReference>
<dbReference type="Proteomes" id="UP000483379">
    <property type="component" value="Unassembled WGS sequence"/>
</dbReference>